<name>A0A084SU83_9BACT</name>
<gene>
    <name evidence="2" type="ORF">Q664_18265</name>
</gene>
<organism evidence="2 3">
    <name type="scientific">Archangium violaceum Cb vi76</name>
    <dbReference type="NCBI Taxonomy" id="1406225"/>
    <lineage>
        <taxon>Bacteria</taxon>
        <taxon>Pseudomonadati</taxon>
        <taxon>Myxococcota</taxon>
        <taxon>Myxococcia</taxon>
        <taxon>Myxococcales</taxon>
        <taxon>Cystobacterineae</taxon>
        <taxon>Archangiaceae</taxon>
        <taxon>Archangium</taxon>
    </lineage>
</organism>
<reference evidence="2 3" key="1">
    <citation type="submission" date="2014-07" db="EMBL/GenBank/DDBJ databases">
        <title>Draft Genome Sequence of Gephyronic Acid Producer, Cystobacter violaceus Strain Cb vi76.</title>
        <authorList>
            <person name="Stevens D.C."/>
            <person name="Young J."/>
            <person name="Carmichael R."/>
            <person name="Tan J."/>
            <person name="Taylor R.E."/>
        </authorList>
    </citation>
    <scope>NUCLEOTIDE SEQUENCE [LARGE SCALE GENOMIC DNA]</scope>
    <source>
        <strain evidence="2 3">Cb vi76</strain>
    </source>
</reference>
<dbReference type="PROSITE" id="PS51257">
    <property type="entry name" value="PROKAR_LIPOPROTEIN"/>
    <property type="match status" value="1"/>
</dbReference>
<accession>A0A084SU83</accession>
<evidence type="ECO:0000256" key="1">
    <source>
        <dbReference type="SAM" id="MobiDB-lite"/>
    </source>
</evidence>
<dbReference type="EMBL" id="JPMI01000112">
    <property type="protein sequence ID" value="KFA92018.1"/>
    <property type="molecule type" value="Genomic_DNA"/>
</dbReference>
<protein>
    <recommendedName>
        <fullName evidence="4">Lipoprotein</fullName>
    </recommendedName>
</protein>
<evidence type="ECO:0000313" key="3">
    <source>
        <dbReference type="Proteomes" id="UP000028547"/>
    </source>
</evidence>
<evidence type="ECO:0008006" key="4">
    <source>
        <dbReference type="Google" id="ProtNLM"/>
    </source>
</evidence>
<dbReference type="RefSeq" id="WP_043396558.1">
    <property type="nucleotide sequence ID" value="NZ_JPMI01000112.1"/>
</dbReference>
<feature type="region of interest" description="Disordered" evidence="1">
    <location>
        <begin position="21"/>
        <end position="67"/>
    </location>
</feature>
<sequence>MRRALLITIGVVVSLLACRTTQPPGTENAMPIQDPAQKEDAQLVPAEPPGPAGPLNVPTDTDGGTPP</sequence>
<proteinExistence type="predicted"/>
<dbReference type="AlphaFoldDB" id="A0A084SU83"/>
<dbReference type="Proteomes" id="UP000028547">
    <property type="component" value="Unassembled WGS sequence"/>
</dbReference>
<evidence type="ECO:0000313" key="2">
    <source>
        <dbReference type="EMBL" id="KFA92018.1"/>
    </source>
</evidence>
<comment type="caution">
    <text evidence="2">The sequence shown here is derived from an EMBL/GenBank/DDBJ whole genome shotgun (WGS) entry which is preliminary data.</text>
</comment>